<organism evidence="2 3">
    <name type="scientific">Natronobacterium texcoconense</name>
    <dbReference type="NCBI Taxonomy" id="1095778"/>
    <lineage>
        <taxon>Archaea</taxon>
        <taxon>Methanobacteriati</taxon>
        <taxon>Methanobacteriota</taxon>
        <taxon>Stenosarchaea group</taxon>
        <taxon>Halobacteria</taxon>
        <taxon>Halobacteriales</taxon>
        <taxon>Natrialbaceae</taxon>
        <taxon>Natronobacterium</taxon>
    </lineage>
</organism>
<feature type="transmembrane region" description="Helical" evidence="1">
    <location>
        <begin position="12"/>
        <end position="32"/>
    </location>
</feature>
<dbReference type="Proteomes" id="UP000198848">
    <property type="component" value="Unassembled WGS sequence"/>
</dbReference>
<dbReference type="AlphaFoldDB" id="A0A1H1ADI1"/>
<feature type="transmembrane region" description="Helical" evidence="1">
    <location>
        <begin position="97"/>
        <end position="114"/>
    </location>
</feature>
<feature type="transmembrane region" description="Helical" evidence="1">
    <location>
        <begin position="70"/>
        <end position="91"/>
    </location>
</feature>
<keyword evidence="1" id="KW-0472">Membrane</keyword>
<evidence type="ECO:0000313" key="2">
    <source>
        <dbReference type="EMBL" id="SDQ37699.1"/>
    </source>
</evidence>
<name>A0A1H1ADI1_NATTX</name>
<keyword evidence="1" id="KW-0812">Transmembrane</keyword>
<dbReference type="RefSeq" id="WP_090377285.1">
    <property type="nucleotide sequence ID" value="NZ_FNLC01000001.1"/>
</dbReference>
<reference evidence="3" key="1">
    <citation type="submission" date="2016-10" db="EMBL/GenBank/DDBJ databases">
        <authorList>
            <person name="Varghese N."/>
            <person name="Submissions S."/>
        </authorList>
    </citation>
    <scope>NUCLEOTIDE SEQUENCE [LARGE SCALE GENOMIC DNA]</scope>
    <source>
        <strain evidence="3">DSM 24767</strain>
    </source>
</reference>
<evidence type="ECO:0000256" key="1">
    <source>
        <dbReference type="SAM" id="Phobius"/>
    </source>
</evidence>
<accession>A0A1H1ADI1</accession>
<gene>
    <name evidence="2" type="ORF">SAMN04489842_0655</name>
</gene>
<keyword evidence="1" id="KW-1133">Transmembrane helix</keyword>
<sequence length="117" mass="12379">MSSIDDTGIPERAYRWIFFGVVLYFALVGYSAVANEPLAMLAATVIFGVIAIGLGVVLYRQSGGEPSPTLAAAIFLTLGGFLQFAFLATGQSVIDDLSSLAVFAGVGLYLYTVWSDN</sequence>
<proteinExistence type="predicted"/>
<evidence type="ECO:0000313" key="3">
    <source>
        <dbReference type="Proteomes" id="UP000198848"/>
    </source>
</evidence>
<protein>
    <submittedName>
        <fullName evidence="2">Uncharacterized protein</fullName>
    </submittedName>
</protein>
<dbReference type="EMBL" id="FNLC01000001">
    <property type="protein sequence ID" value="SDQ37699.1"/>
    <property type="molecule type" value="Genomic_DNA"/>
</dbReference>
<feature type="transmembrane region" description="Helical" evidence="1">
    <location>
        <begin position="38"/>
        <end position="58"/>
    </location>
</feature>
<dbReference type="OrthoDB" id="203413at2157"/>
<dbReference type="STRING" id="1095778.SAMN04489842_0655"/>
<keyword evidence="3" id="KW-1185">Reference proteome</keyword>